<dbReference type="STRING" id="2711.A0A067FJF8"/>
<evidence type="ECO:0008006" key="3">
    <source>
        <dbReference type="Google" id="ProtNLM"/>
    </source>
</evidence>
<dbReference type="EMBL" id="KK784896">
    <property type="protein sequence ID" value="KDO67546.1"/>
    <property type="molecule type" value="Genomic_DNA"/>
</dbReference>
<name>A0A067FJF8_CITSI</name>
<dbReference type="EMBL" id="KK784896">
    <property type="protein sequence ID" value="KDO67544.1"/>
    <property type="molecule type" value="Genomic_DNA"/>
</dbReference>
<protein>
    <recommendedName>
        <fullName evidence="3">Condensin complex subunit 1 C-terminal domain-containing protein</fullName>
    </recommendedName>
</protein>
<sequence length="76" mass="8398">LSQRTISGSLLKYLSKLQVDEEPAIRTNTTILLGNIASHLNEGTRKRVLINAFTVRALRDTFSPARGAAKILSYLN</sequence>
<dbReference type="AlphaFoldDB" id="A0A067FJF8"/>
<dbReference type="PANTHER" id="PTHR12984:SF3">
    <property type="entry name" value="N-TERMINAL KINASE-LIKE PROTEIN"/>
    <property type="match status" value="1"/>
</dbReference>
<organism evidence="1 2">
    <name type="scientific">Citrus sinensis</name>
    <name type="common">Sweet orange</name>
    <name type="synonym">Citrus aurantium var. sinensis</name>
    <dbReference type="NCBI Taxonomy" id="2711"/>
    <lineage>
        <taxon>Eukaryota</taxon>
        <taxon>Viridiplantae</taxon>
        <taxon>Streptophyta</taxon>
        <taxon>Embryophyta</taxon>
        <taxon>Tracheophyta</taxon>
        <taxon>Spermatophyta</taxon>
        <taxon>Magnoliopsida</taxon>
        <taxon>eudicotyledons</taxon>
        <taxon>Gunneridae</taxon>
        <taxon>Pentapetalae</taxon>
        <taxon>rosids</taxon>
        <taxon>malvids</taxon>
        <taxon>Sapindales</taxon>
        <taxon>Rutaceae</taxon>
        <taxon>Aurantioideae</taxon>
        <taxon>Citrus</taxon>
    </lineage>
</organism>
<keyword evidence="2" id="KW-1185">Reference proteome</keyword>
<accession>A0A067FJF8</accession>
<gene>
    <name evidence="1" type="ORF">CISIN_1g0040253mg</name>
</gene>
<evidence type="ECO:0000313" key="2">
    <source>
        <dbReference type="Proteomes" id="UP000027120"/>
    </source>
</evidence>
<dbReference type="Proteomes" id="UP000027120">
    <property type="component" value="Unassembled WGS sequence"/>
</dbReference>
<dbReference type="PANTHER" id="PTHR12984">
    <property type="entry name" value="SCY1-RELATED S/T PROTEIN KINASE-LIKE"/>
    <property type="match status" value="1"/>
</dbReference>
<reference evidence="1 2" key="1">
    <citation type="submission" date="2014-04" db="EMBL/GenBank/DDBJ databases">
        <authorList>
            <consortium name="International Citrus Genome Consortium"/>
            <person name="Gmitter F."/>
            <person name="Chen C."/>
            <person name="Farmerie W."/>
            <person name="Harkins T."/>
            <person name="Desany B."/>
            <person name="Mohiuddin M."/>
            <person name="Kodira C."/>
            <person name="Borodovsky M."/>
            <person name="Lomsadze A."/>
            <person name="Burns P."/>
            <person name="Jenkins J."/>
            <person name="Prochnik S."/>
            <person name="Shu S."/>
            <person name="Chapman J."/>
            <person name="Pitluck S."/>
            <person name="Schmutz J."/>
            <person name="Rokhsar D."/>
        </authorList>
    </citation>
    <scope>NUCLEOTIDE SEQUENCE</scope>
</reference>
<feature type="non-terminal residue" evidence="1">
    <location>
        <position position="76"/>
    </location>
</feature>
<dbReference type="Gene3D" id="1.25.10.10">
    <property type="entry name" value="Leucine-rich Repeat Variant"/>
    <property type="match status" value="1"/>
</dbReference>
<feature type="non-terminal residue" evidence="1">
    <location>
        <position position="1"/>
    </location>
</feature>
<proteinExistence type="predicted"/>
<dbReference type="InterPro" id="IPR051177">
    <property type="entry name" value="CIK-Related_Protein"/>
</dbReference>
<dbReference type="EMBL" id="KK784896">
    <property type="protein sequence ID" value="KDO67545.1"/>
    <property type="molecule type" value="Genomic_DNA"/>
</dbReference>
<evidence type="ECO:0000313" key="1">
    <source>
        <dbReference type="EMBL" id="KDO67544.1"/>
    </source>
</evidence>
<dbReference type="InterPro" id="IPR011989">
    <property type="entry name" value="ARM-like"/>
</dbReference>